<dbReference type="Gene3D" id="2.40.128.600">
    <property type="match status" value="1"/>
</dbReference>
<gene>
    <name evidence="5" type="ORF">PISL3812_04839</name>
</gene>
<evidence type="ECO:0000259" key="4">
    <source>
        <dbReference type="PROSITE" id="PS50263"/>
    </source>
</evidence>
<organism evidence="5 6">
    <name type="scientific">Talaromyces islandicus</name>
    <name type="common">Penicillium islandicum</name>
    <dbReference type="NCBI Taxonomy" id="28573"/>
    <lineage>
        <taxon>Eukaryota</taxon>
        <taxon>Fungi</taxon>
        <taxon>Dikarya</taxon>
        <taxon>Ascomycota</taxon>
        <taxon>Pezizomycotina</taxon>
        <taxon>Eurotiomycetes</taxon>
        <taxon>Eurotiomycetidae</taxon>
        <taxon>Eurotiales</taxon>
        <taxon>Trichocomaceae</taxon>
        <taxon>Talaromyces</taxon>
        <taxon>Talaromyces sect. Islandici</taxon>
    </lineage>
</organism>
<accession>A0A0U1LWM9</accession>
<dbReference type="InterPro" id="IPR012338">
    <property type="entry name" value="Beta-lactam/transpept-like"/>
</dbReference>
<evidence type="ECO:0000256" key="3">
    <source>
        <dbReference type="SAM" id="MobiDB-lite"/>
    </source>
</evidence>
<dbReference type="FunFam" id="3.60.110.10:FF:000002">
    <property type="entry name" value="Nitrilase family member 2"/>
    <property type="match status" value="1"/>
</dbReference>
<dbReference type="SUPFAM" id="SSF56601">
    <property type="entry name" value="beta-lactamase/transpeptidase-like"/>
    <property type="match status" value="1"/>
</dbReference>
<keyword evidence="6" id="KW-1185">Reference proteome</keyword>
<dbReference type="InterPro" id="IPR001110">
    <property type="entry name" value="UPF0012_CS"/>
</dbReference>
<dbReference type="OrthoDB" id="10250282at2759"/>
<keyword evidence="2 5" id="KW-0378">Hydrolase</keyword>
<dbReference type="Gene3D" id="3.60.110.10">
    <property type="entry name" value="Carbon-nitrogen hydrolase"/>
    <property type="match status" value="1"/>
</dbReference>
<dbReference type="InterPro" id="IPR001466">
    <property type="entry name" value="Beta-lactam-related"/>
</dbReference>
<dbReference type="GO" id="GO:0006528">
    <property type="term" value="P:asparagine metabolic process"/>
    <property type="evidence" value="ECO:0007669"/>
    <property type="project" value="TreeGrafter"/>
</dbReference>
<dbReference type="Pfam" id="PF00144">
    <property type="entry name" value="Beta-lactamase"/>
    <property type="match status" value="1"/>
</dbReference>
<name>A0A0U1LWM9_TALIS</name>
<dbReference type="STRING" id="28573.A0A0U1LWM9"/>
<dbReference type="GO" id="GO:0006107">
    <property type="term" value="P:oxaloacetate metabolic process"/>
    <property type="evidence" value="ECO:0007669"/>
    <property type="project" value="TreeGrafter"/>
</dbReference>
<protein>
    <submittedName>
        <fullName evidence="5">UPF0012 hydrolase C26A3,11</fullName>
    </submittedName>
</protein>
<dbReference type="EMBL" id="CVMT01000003">
    <property type="protein sequence ID" value="CRG87818.1"/>
    <property type="molecule type" value="Genomic_DNA"/>
</dbReference>
<proteinExistence type="inferred from homology"/>
<dbReference type="SUPFAM" id="SSF56317">
    <property type="entry name" value="Carbon-nitrogen hydrolase"/>
    <property type="match status" value="1"/>
</dbReference>
<dbReference type="GO" id="GO:0005739">
    <property type="term" value="C:mitochondrion"/>
    <property type="evidence" value="ECO:0007669"/>
    <property type="project" value="TreeGrafter"/>
</dbReference>
<comment type="similarity">
    <text evidence="1">Belongs to the carbon-nitrogen hydrolase superfamily. NIT1/NIT2 family.</text>
</comment>
<evidence type="ECO:0000256" key="2">
    <source>
        <dbReference type="ARBA" id="ARBA00022801"/>
    </source>
</evidence>
<sequence>MSAPPRPSSPLTSEFDDLVQSLLQAWQVPGLSIAVIDGASTFSKGYGHAVFPNTKVTPETVFFTASTTKSFTAASVSLLVDDAAAHRLSGSVPPDFSLTTPISSVIPDDFALDDEYTTLNVTFEDALSNRSGLPDHLYSFKPKTVPVKDVIRSLRHLPRAAELRAQYFYSSYMFSVVSYAIEEMTGSGLGDFMRERLWGPLGMTRTYWTPQEAMEAASSGTVLARGYAWDSSSEKYVEEAIPDFPAVSGAGAMISNVSDYVKWLRCMMTQSSPLSHASHQTLIEPRINIQNQSTNPFPEPHAYALGWRIDMYQGHRIIWHTGGWTGFGCTMMYIPDLQWGLVMLGNTAVTSNMVQTVLYMRLLDDLLNTPLGARVDWDTELKERRNRSRHGNAHALSRLYPDLPSPTSPPSLPLETLSGRYQHAGYGEMHFEPRGNELVAQRLTYEIPMVVRMTHVHEDFWMAKLEIVNKDPQDHGSVRAEFQIADGVATRVGLDLEPALNGADKAANLSHARTKVLEAAKAGASLIVLPECFNSPYGTQYFPKYAETLVPSPPTKEQSPSYHALSDLAAEAKTYLVGGSIPELEPSTQKYYNTSMVFSPTGALIGTHRKTHLFDIDIPGKITFKESEVLSAGNNVTVIDLPEYGKIGLAICYDVRFPELAMIAARKGAFLLVYPGAFNMTTGPLHWSLLGRARAIDNQTYVAMCSPARDLAATYHAWGHSFVANPNAEIVGELEEKEDIVYADLDNETLASSRKGIPVTTQRRFDVYPDVSA</sequence>
<evidence type="ECO:0000256" key="1">
    <source>
        <dbReference type="ARBA" id="ARBA00010613"/>
    </source>
</evidence>
<dbReference type="PANTHER" id="PTHR23088:SF30">
    <property type="entry name" value="OMEGA-AMIDASE NIT2"/>
    <property type="match status" value="1"/>
</dbReference>
<feature type="region of interest" description="Disordered" evidence="3">
    <location>
        <begin position="386"/>
        <end position="410"/>
    </location>
</feature>
<dbReference type="InterPro" id="IPR003010">
    <property type="entry name" value="C-N_Hydrolase"/>
</dbReference>
<dbReference type="Pfam" id="PF00795">
    <property type="entry name" value="CN_hydrolase"/>
    <property type="match status" value="1"/>
</dbReference>
<dbReference type="InterPro" id="IPR036526">
    <property type="entry name" value="C-N_Hydrolase_sf"/>
</dbReference>
<reference evidence="5 6" key="1">
    <citation type="submission" date="2015-04" db="EMBL/GenBank/DDBJ databases">
        <authorList>
            <person name="Syromyatnikov M.Y."/>
            <person name="Popov V.N."/>
        </authorList>
    </citation>
    <scope>NUCLEOTIDE SEQUENCE [LARGE SCALE GENOMIC DNA]</scope>
    <source>
        <strain evidence="5">WF-38-12</strain>
    </source>
</reference>
<dbReference type="CDD" id="cd07572">
    <property type="entry name" value="nit"/>
    <property type="match status" value="1"/>
</dbReference>
<dbReference type="Proteomes" id="UP000054383">
    <property type="component" value="Unassembled WGS sequence"/>
</dbReference>
<dbReference type="Gene3D" id="3.40.710.10">
    <property type="entry name" value="DD-peptidase/beta-lactamase superfamily"/>
    <property type="match status" value="1"/>
</dbReference>
<dbReference type="GO" id="GO:0006541">
    <property type="term" value="P:glutamine metabolic process"/>
    <property type="evidence" value="ECO:0007669"/>
    <property type="project" value="TreeGrafter"/>
</dbReference>
<dbReference type="AlphaFoldDB" id="A0A0U1LWM9"/>
<dbReference type="PROSITE" id="PS01227">
    <property type="entry name" value="UPF0012"/>
    <property type="match status" value="1"/>
</dbReference>
<dbReference type="PANTHER" id="PTHR23088">
    <property type="entry name" value="NITRILASE-RELATED"/>
    <property type="match status" value="1"/>
</dbReference>
<dbReference type="GO" id="GO:0050152">
    <property type="term" value="F:omega-amidase activity"/>
    <property type="evidence" value="ECO:0007669"/>
    <property type="project" value="TreeGrafter"/>
</dbReference>
<feature type="domain" description="CN hydrolase" evidence="4">
    <location>
        <begin position="490"/>
        <end position="747"/>
    </location>
</feature>
<evidence type="ECO:0000313" key="6">
    <source>
        <dbReference type="Proteomes" id="UP000054383"/>
    </source>
</evidence>
<dbReference type="PROSITE" id="PS50263">
    <property type="entry name" value="CN_HYDROLASE"/>
    <property type="match status" value="1"/>
</dbReference>
<dbReference type="InterPro" id="IPR045254">
    <property type="entry name" value="Nit1/2_C-N_Hydrolase"/>
</dbReference>
<evidence type="ECO:0000313" key="5">
    <source>
        <dbReference type="EMBL" id="CRG87818.1"/>
    </source>
</evidence>